<accession>H2CFD2</accession>
<dbReference type="HOGENOM" id="CLU_1353258_0_0_12"/>
<evidence type="ECO:0000256" key="1">
    <source>
        <dbReference type="SAM" id="Phobius"/>
    </source>
</evidence>
<keyword evidence="1" id="KW-0812">Transmembrane</keyword>
<keyword evidence="3" id="KW-1185">Reference proteome</keyword>
<proteinExistence type="predicted"/>
<protein>
    <submittedName>
        <fullName evidence="2">Uncharacterized protein</fullName>
    </submittedName>
</protein>
<dbReference type="EMBL" id="JH597773">
    <property type="protein sequence ID" value="EHQ07757.1"/>
    <property type="molecule type" value="Genomic_DNA"/>
</dbReference>
<keyword evidence="1" id="KW-1133">Transmembrane helix</keyword>
<feature type="transmembrane region" description="Helical" evidence="1">
    <location>
        <begin position="172"/>
        <end position="191"/>
    </location>
</feature>
<feature type="transmembrane region" description="Helical" evidence="1">
    <location>
        <begin position="140"/>
        <end position="160"/>
    </location>
</feature>
<dbReference type="Proteomes" id="UP000005737">
    <property type="component" value="Unassembled WGS sequence"/>
</dbReference>
<reference evidence="2 3" key="1">
    <citation type="submission" date="2011-10" db="EMBL/GenBank/DDBJ databases">
        <title>The Improved High-Quality Draft genome of Leptonema illini DSM 21528.</title>
        <authorList>
            <consortium name="US DOE Joint Genome Institute (JGI-PGF)"/>
            <person name="Lucas S."/>
            <person name="Copeland A."/>
            <person name="Lapidus A."/>
            <person name="Glavina del Rio T."/>
            <person name="Dalin E."/>
            <person name="Tice H."/>
            <person name="Bruce D."/>
            <person name="Goodwin L."/>
            <person name="Pitluck S."/>
            <person name="Peters L."/>
            <person name="Mikhailova N."/>
            <person name="Held B."/>
            <person name="Kyrpides N."/>
            <person name="Mavromatis K."/>
            <person name="Ivanova N."/>
            <person name="Markowitz V."/>
            <person name="Cheng J.-F."/>
            <person name="Hugenholtz P."/>
            <person name="Woyke T."/>
            <person name="Wu D."/>
            <person name="Gronow S."/>
            <person name="Wellnitz S."/>
            <person name="Brambilla E.-M."/>
            <person name="Klenk H.-P."/>
            <person name="Eisen J.A."/>
        </authorList>
    </citation>
    <scope>NUCLEOTIDE SEQUENCE [LARGE SCALE GENOMIC DNA]</scope>
    <source>
        <strain evidence="2 3">DSM 21528</strain>
    </source>
</reference>
<feature type="transmembrane region" description="Helical" evidence="1">
    <location>
        <begin position="67"/>
        <end position="88"/>
    </location>
</feature>
<name>H2CFD2_9LEPT</name>
<feature type="transmembrane region" description="Helical" evidence="1">
    <location>
        <begin position="21"/>
        <end position="39"/>
    </location>
</feature>
<dbReference type="AlphaFoldDB" id="H2CFD2"/>
<dbReference type="STRING" id="183.GCA_002009735_03096"/>
<keyword evidence="1" id="KW-0472">Membrane</keyword>
<gene>
    <name evidence="2" type="ORF">Lepil_3094</name>
</gene>
<evidence type="ECO:0000313" key="2">
    <source>
        <dbReference type="EMBL" id="EHQ07757.1"/>
    </source>
</evidence>
<sequence>MPLEFDTGRYNVVEGTMKDKGLRAAFILSVTLFVFNAMLNVGPPFLPTYGYVWVIEFFALKSKGIDVFGVGIMLFYFFGTSSMFYIWIRRLCRNQEISRAQMLLTSYIPIVNIFTAPAMIHSHWPGPLTEIESTTLWTSRIAVLINILLTVASGFIYVIYPELIEYKLEISAAQAVLLFYFYLAQPILVWLSSRQMPRDETDILDTR</sequence>
<evidence type="ECO:0000313" key="3">
    <source>
        <dbReference type="Proteomes" id="UP000005737"/>
    </source>
</evidence>
<organism evidence="2 3">
    <name type="scientific">Leptonema illini DSM 21528</name>
    <dbReference type="NCBI Taxonomy" id="929563"/>
    <lineage>
        <taxon>Bacteria</taxon>
        <taxon>Pseudomonadati</taxon>
        <taxon>Spirochaetota</taxon>
        <taxon>Spirochaetia</taxon>
        <taxon>Leptospirales</taxon>
        <taxon>Leptospiraceae</taxon>
        <taxon>Leptonema</taxon>
    </lineage>
</organism>